<organism evidence="5 6">
    <name type="scientific">Methanosphaerula palustris (strain ATCC BAA-1556 / DSM 19958 / E1-9c)</name>
    <dbReference type="NCBI Taxonomy" id="521011"/>
    <lineage>
        <taxon>Archaea</taxon>
        <taxon>Methanobacteriati</taxon>
        <taxon>Methanobacteriota</taxon>
        <taxon>Stenosarchaea group</taxon>
        <taxon>Methanomicrobia</taxon>
        <taxon>Methanomicrobiales</taxon>
        <taxon>Methanoregulaceae</taxon>
        <taxon>Methanosphaerula</taxon>
    </lineage>
</organism>
<dbReference type="EMBL" id="CP001338">
    <property type="protein sequence ID" value="ACL17932.1"/>
    <property type="molecule type" value="Genomic_DNA"/>
</dbReference>
<evidence type="ECO:0000313" key="5">
    <source>
        <dbReference type="EMBL" id="ACL17932.1"/>
    </source>
</evidence>
<name>B8GFP9_METPE</name>
<dbReference type="SMART" id="SM00116">
    <property type="entry name" value="CBS"/>
    <property type="match status" value="4"/>
</dbReference>
<evidence type="ECO:0000256" key="1">
    <source>
        <dbReference type="ARBA" id="ARBA00023122"/>
    </source>
</evidence>
<dbReference type="KEGG" id="mpl:Mpal_2668"/>
<dbReference type="SUPFAM" id="SSF54631">
    <property type="entry name" value="CBS-domain pair"/>
    <property type="match status" value="2"/>
</dbReference>
<dbReference type="GO" id="GO:0009086">
    <property type="term" value="P:methionine biosynthetic process"/>
    <property type="evidence" value="ECO:0007669"/>
    <property type="project" value="UniProtKB-KW"/>
</dbReference>
<proteinExistence type="predicted"/>
<keyword evidence="2" id="KW-0486">Methionine biosynthesis</keyword>
<dbReference type="HOGENOM" id="CLU_076812_2_1_2"/>
<sequence>MHASEIMSAPVYVIEPSENVARARNLMFRHRISRLLVVSNDILIGIITKKDIAYRLRQSEPSWRRRPIDQIPVSVLMIADPITIAPDTTIRDVARLMVNEGISSLPVVEDGTLIGIVTKSDLMRSALVGRIHGAVGDLMEDATTVSRYHSLDHVVNLISERNDKVVVVNNDGSLAGIITESNLAFFEYPAGDVLDKDVTMLRREEPAGRKAYRHVRDVTFIAEDVMSSPVETIRADNLVGEAVAWMRERAINSLVVTDNNELRGILKRDDIIQEVAR</sequence>
<dbReference type="Proteomes" id="UP000002457">
    <property type="component" value="Chromosome"/>
</dbReference>
<dbReference type="eggNOG" id="arCOG00600">
    <property type="taxonomic scope" value="Archaea"/>
</dbReference>
<evidence type="ECO:0000259" key="4">
    <source>
        <dbReference type="PROSITE" id="PS51371"/>
    </source>
</evidence>
<dbReference type="InterPro" id="IPR046342">
    <property type="entry name" value="CBS_dom_sf"/>
</dbReference>
<evidence type="ECO:0000313" key="6">
    <source>
        <dbReference type="Proteomes" id="UP000002457"/>
    </source>
</evidence>
<dbReference type="InterPro" id="IPR051257">
    <property type="entry name" value="Diverse_CBS-Domain"/>
</dbReference>
<evidence type="ECO:0000256" key="3">
    <source>
        <dbReference type="PROSITE-ProRule" id="PRU00703"/>
    </source>
</evidence>
<dbReference type="Pfam" id="PF00571">
    <property type="entry name" value="CBS"/>
    <property type="match status" value="4"/>
</dbReference>
<keyword evidence="2" id="KW-0028">Amino-acid biosynthesis</keyword>
<dbReference type="Gene3D" id="3.10.580.10">
    <property type="entry name" value="CBS-domain"/>
    <property type="match status" value="2"/>
</dbReference>
<gene>
    <name evidence="5" type="ordered locus">Mpal_2668</name>
</gene>
<dbReference type="RefSeq" id="WP_012619251.1">
    <property type="nucleotide sequence ID" value="NC_011832.1"/>
</dbReference>
<dbReference type="InterPro" id="IPR000644">
    <property type="entry name" value="CBS_dom"/>
</dbReference>
<dbReference type="PANTHER" id="PTHR43080">
    <property type="entry name" value="CBS DOMAIN-CONTAINING PROTEIN CBSX3, MITOCHONDRIAL"/>
    <property type="match status" value="1"/>
</dbReference>
<evidence type="ECO:0000256" key="2">
    <source>
        <dbReference type="ARBA" id="ARBA00023167"/>
    </source>
</evidence>
<accession>B8GFP9</accession>
<feature type="domain" description="CBS" evidence="4">
    <location>
        <begin position="77"/>
        <end position="135"/>
    </location>
</feature>
<keyword evidence="1 3" id="KW-0129">CBS domain</keyword>
<dbReference type="AlphaFoldDB" id="B8GFP9"/>
<protein>
    <submittedName>
        <fullName evidence="5">CBS domain containing membrane protein</fullName>
    </submittedName>
</protein>
<dbReference type="OrthoDB" id="8919at2157"/>
<dbReference type="STRING" id="521011.Mpal_2668"/>
<keyword evidence="6" id="KW-1185">Reference proteome</keyword>
<dbReference type="CDD" id="cd04584">
    <property type="entry name" value="CBS_pair_AcuB_like"/>
    <property type="match status" value="1"/>
</dbReference>
<reference evidence="5 6" key="1">
    <citation type="journal article" date="2015" name="Genome Announc.">
        <title>Complete Genome Sequence of Methanosphaerula palustris E1-9CT, a Hydrogenotrophic Methanogen Isolated from a Minerotrophic Fen Peatland.</title>
        <authorList>
            <person name="Cadillo-Quiroz H."/>
            <person name="Browne P."/>
            <person name="Kyrpides N."/>
            <person name="Woyke T."/>
            <person name="Goodwin L."/>
            <person name="Detter C."/>
            <person name="Yavitt J.B."/>
            <person name="Zinder S.H."/>
        </authorList>
    </citation>
    <scope>NUCLEOTIDE SEQUENCE [LARGE SCALE GENOMIC DNA]</scope>
    <source>
        <strain evidence="6">ATCC BAA-1556 / DSM 19958 / E1-9c</strain>
    </source>
</reference>
<feature type="domain" description="CBS" evidence="4">
    <location>
        <begin position="226"/>
        <end position="277"/>
    </location>
</feature>
<dbReference type="PANTHER" id="PTHR43080:SF29">
    <property type="entry name" value="OS02G0818000 PROTEIN"/>
    <property type="match status" value="1"/>
</dbReference>
<feature type="domain" description="CBS" evidence="4">
    <location>
        <begin position="7"/>
        <end position="62"/>
    </location>
</feature>
<dbReference type="GeneID" id="7272490"/>
<dbReference type="PROSITE" id="PS51371">
    <property type="entry name" value="CBS"/>
    <property type="match status" value="3"/>
</dbReference>